<evidence type="ECO:0000259" key="1">
    <source>
        <dbReference type="Pfam" id="PF01636"/>
    </source>
</evidence>
<dbReference type="Pfam" id="PF01636">
    <property type="entry name" value="APH"/>
    <property type="match status" value="1"/>
</dbReference>
<dbReference type="InterPro" id="IPR051678">
    <property type="entry name" value="AGP_Transferase"/>
</dbReference>
<evidence type="ECO:0000313" key="3">
    <source>
        <dbReference type="Proteomes" id="UP000703269"/>
    </source>
</evidence>
<accession>A0A9P3GKK3</accession>
<gene>
    <name evidence="2" type="ORF">PsYK624_128230</name>
</gene>
<dbReference type="OrthoDB" id="10003767at2759"/>
<dbReference type="PANTHER" id="PTHR21310">
    <property type="entry name" value="AMINOGLYCOSIDE PHOSPHOTRANSFERASE-RELATED-RELATED"/>
    <property type="match status" value="1"/>
</dbReference>
<sequence length="443" mass="50200">MGHSSHTSDSTETDPELEELWVKANVNMDAMLAIISSHFKTRCRLQGPLGIGAFARTFKYSLEDGKELVARVTLPVRETVKTEAEVATMDSIRARTRIPIPRVYLFCSSQNNPVRAEWIVMEFMRGIQFGKCLGDLTVEQQKITAEDMASVMAQTFSLTATHCGSMLFDYTLRNNQRAVRYTDRAIRALQLPYGTIRDTGPSGTFIVGPANEPILLDYEKPIPPSASGPFATEREYLEAVAYLGRPATRPSSKGQRWAFERVLEVFEAIRPAYRDLDAAQIPAPDASTFRFAHNDLSSSNILLDPKTGHITAVLDWEMAGFFPGWHAARAGGSFNDDFQRFLVQSWQDGPLGYDDEPPEAADVRKHFRDTLGSLDPCLFANYWRGVELRALRANLCHTFPSNVMLWLEKYEKYQWDARQRGPFPFDLSKWIDEQYVVWQSESQ</sequence>
<reference evidence="2 3" key="1">
    <citation type="submission" date="2021-08" db="EMBL/GenBank/DDBJ databases">
        <title>Draft Genome Sequence of Phanerochaete sordida strain YK-624.</title>
        <authorList>
            <person name="Mori T."/>
            <person name="Dohra H."/>
            <person name="Suzuki T."/>
            <person name="Kawagishi H."/>
            <person name="Hirai H."/>
        </authorList>
    </citation>
    <scope>NUCLEOTIDE SEQUENCE [LARGE SCALE GENOMIC DNA]</scope>
    <source>
        <strain evidence="2 3">YK-624</strain>
    </source>
</reference>
<comment type="caution">
    <text evidence="2">The sequence shown here is derived from an EMBL/GenBank/DDBJ whole genome shotgun (WGS) entry which is preliminary data.</text>
</comment>
<dbReference type="InterPro" id="IPR002575">
    <property type="entry name" value="Aminoglycoside_PTrfase"/>
</dbReference>
<dbReference type="EMBL" id="BPQB01000062">
    <property type="protein sequence ID" value="GJE96623.1"/>
    <property type="molecule type" value="Genomic_DNA"/>
</dbReference>
<name>A0A9P3GKK3_9APHY</name>
<dbReference type="Gene3D" id="3.90.1200.10">
    <property type="match status" value="1"/>
</dbReference>
<dbReference type="GO" id="GO:0016301">
    <property type="term" value="F:kinase activity"/>
    <property type="evidence" value="ECO:0007669"/>
    <property type="project" value="UniProtKB-KW"/>
</dbReference>
<protein>
    <submittedName>
        <fullName evidence="2">Kinase-like protein</fullName>
    </submittedName>
</protein>
<evidence type="ECO:0000313" key="2">
    <source>
        <dbReference type="EMBL" id="GJE96623.1"/>
    </source>
</evidence>
<dbReference type="InterPro" id="IPR011009">
    <property type="entry name" value="Kinase-like_dom_sf"/>
</dbReference>
<dbReference type="PANTHER" id="PTHR21310:SF15">
    <property type="entry name" value="AMINOGLYCOSIDE PHOSPHOTRANSFERASE DOMAIN-CONTAINING PROTEIN"/>
    <property type="match status" value="1"/>
</dbReference>
<feature type="domain" description="Aminoglycoside phosphotransferase" evidence="1">
    <location>
        <begin position="50"/>
        <end position="321"/>
    </location>
</feature>
<dbReference type="Proteomes" id="UP000703269">
    <property type="component" value="Unassembled WGS sequence"/>
</dbReference>
<dbReference type="SUPFAM" id="SSF56112">
    <property type="entry name" value="Protein kinase-like (PK-like)"/>
    <property type="match status" value="1"/>
</dbReference>
<dbReference type="AlphaFoldDB" id="A0A9P3GKK3"/>
<proteinExistence type="predicted"/>
<organism evidence="2 3">
    <name type="scientific">Phanerochaete sordida</name>
    <dbReference type="NCBI Taxonomy" id="48140"/>
    <lineage>
        <taxon>Eukaryota</taxon>
        <taxon>Fungi</taxon>
        <taxon>Dikarya</taxon>
        <taxon>Basidiomycota</taxon>
        <taxon>Agaricomycotina</taxon>
        <taxon>Agaricomycetes</taxon>
        <taxon>Polyporales</taxon>
        <taxon>Phanerochaetaceae</taxon>
        <taxon>Phanerochaete</taxon>
    </lineage>
</organism>
<keyword evidence="2" id="KW-0808">Transferase</keyword>
<keyword evidence="2" id="KW-0418">Kinase</keyword>
<keyword evidence="3" id="KW-1185">Reference proteome</keyword>